<feature type="transmembrane region" description="Helical" evidence="1">
    <location>
        <begin position="9"/>
        <end position="31"/>
    </location>
</feature>
<gene>
    <name evidence="2" type="ORF">GT409_12915</name>
</gene>
<protein>
    <recommendedName>
        <fullName evidence="4">DUF998 domain-containing protein</fullName>
    </recommendedName>
</protein>
<keyword evidence="1" id="KW-0812">Transmembrane</keyword>
<accession>A0A6P1MCK3</accession>
<keyword evidence="1" id="KW-0472">Membrane</keyword>
<dbReference type="EMBL" id="CP047593">
    <property type="protein sequence ID" value="QHI70304.1"/>
    <property type="molecule type" value="Genomic_DNA"/>
</dbReference>
<feature type="transmembrane region" description="Helical" evidence="1">
    <location>
        <begin position="51"/>
        <end position="71"/>
    </location>
</feature>
<feature type="transmembrane region" description="Helical" evidence="1">
    <location>
        <begin position="162"/>
        <end position="181"/>
    </location>
</feature>
<dbReference type="AlphaFoldDB" id="A0A6P1MCK3"/>
<evidence type="ECO:0000256" key="1">
    <source>
        <dbReference type="SAM" id="Phobius"/>
    </source>
</evidence>
<feature type="transmembrane region" description="Helical" evidence="1">
    <location>
        <begin position="201"/>
        <end position="218"/>
    </location>
</feature>
<name>A0A6P1MCK3_9BACT</name>
<dbReference type="KEGG" id="taer:GT409_12915"/>
<proteinExistence type="predicted"/>
<organism evidence="2 3">
    <name type="scientific">Tichowtungia aerotolerans</name>
    <dbReference type="NCBI Taxonomy" id="2697043"/>
    <lineage>
        <taxon>Bacteria</taxon>
        <taxon>Pseudomonadati</taxon>
        <taxon>Kiritimatiellota</taxon>
        <taxon>Tichowtungiia</taxon>
        <taxon>Tichowtungiales</taxon>
        <taxon>Tichowtungiaceae</taxon>
        <taxon>Tichowtungia</taxon>
    </lineage>
</organism>
<evidence type="ECO:0008006" key="4">
    <source>
        <dbReference type="Google" id="ProtNLM"/>
    </source>
</evidence>
<dbReference type="RefSeq" id="WP_160629481.1">
    <property type="nucleotide sequence ID" value="NZ_CP047593.1"/>
</dbReference>
<evidence type="ECO:0000313" key="2">
    <source>
        <dbReference type="EMBL" id="QHI70304.1"/>
    </source>
</evidence>
<feature type="transmembrane region" description="Helical" evidence="1">
    <location>
        <begin position="129"/>
        <end position="150"/>
    </location>
</feature>
<dbReference type="Proteomes" id="UP000464954">
    <property type="component" value="Chromosome"/>
</dbReference>
<feature type="transmembrane region" description="Helical" evidence="1">
    <location>
        <begin position="78"/>
        <end position="98"/>
    </location>
</feature>
<sequence length="223" mass="25316">MKIHELLRMLLWPAVVVCAVLVGITFFTQFIEGRSAVLDYFLGIVDLRDERTFGTWFEGCLFILTGVSFFLVSRHPDLPLFGSIFFVLSALAFCFLSADESMSLHEFFGYEFEQLTGNVDGTRLAERGYSWVMLYAPAAILMLGIMHRFYKTLCRRVRPAAHVLFAGAWIGITAVMLMENAESWSVLIGADWPYLTCFEELFELAALLLFLSANLFIAEENDL</sequence>
<reference evidence="2 3" key="1">
    <citation type="submission" date="2020-01" db="EMBL/GenBank/DDBJ databases">
        <title>Ponticoccus aerotolerans gen. nov., sp. nov., an anaerobic bacterium and proposal of Ponticoccusceae fam. nov., Ponticoccusles ord. nov. and Ponticoccuse classis nov. in the phylum Kiritimatiellaeota.</title>
        <authorList>
            <person name="Zhou L.Y."/>
            <person name="Du Z.J."/>
        </authorList>
    </citation>
    <scope>NUCLEOTIDE SEQUENCE [LARGE SCALE GENOMIC DNA]</scope>
    <source>
        <strain evidence="2 3">S-5007</strain>
    </source>
</reference>
<keyword evidence="1" id="KW-1133">Transmembrane helix</keyword>
<evidence type="ECO:0000313" key="3">
    <source>
        <dbReference type="Proteomes" id="UP000464954"/>
    </source>
</evidence>
<keyword evidence="3" id="KW-1185">Reference proteome</keyword>